<protein>
    <submittedName>
        <fullName evidence="2">DUF1330 domain-containing protein</fullName>
    </submittedName>
</protein>
<evidence type="ECO:0000313" key="3">
    <source>
        <dbReference type="Proteomes" id="UP001378188"/>
    </source>
</evidence>
<reference evidence="2 3" key="1">
    <citation type="submission" date="2024-02" db="EMBL/GenBank/DDBJ databases">
        <title>Genome analysis and characterization of Microbaculum marinisediminis sp. nov., isolated from marine sediment.</title>
        <authorList>
            <person name="Du Z.-J."/>
            <person name="Ye Y.-Q."/>
            <person name="Zhang Z.-R."/>
            <person name="Yuan S.-M."/>
            <person name="Zhang X.-Y."/>
        </authorList>
    </citation>
    <scope>NUCLEOTIDE SEQUENCE [LARGE SCALE GENOMIC DNA]</scope>
    <source>
        <strain evidence="2 3">SDUM1044001</strain>
    </source>
</reference>
<dbReference type="PANTHER" id="PTHR41521">
    <property type="match status" value="1"/>
</dbReference>
<dbReference type="RefSeq" id="WP_340330374.1">
    <property type="nucleotide sequence ID" value="NZ_JAZHOF010000005.1"/>
</dbReference>
<organism evidence="2 3">
    <name type="scientific">Microbaculum marinum</name>
    <dbReference type="NCBI Taxonomy" id="1764581"/>
    <lineage>
        <taxon>Bacteria</taxon>
        <taxon>Pseudomonadati</taxon>
        <taxon>Pseudomonadota</taxon>
        <taxon>Alphaproteobacteria</taxon>
        <taxon>Hyphomicrobiales</taxon>
        <taxon>Tepidamorphaceae</taxon>
        <taxon>Microbaculum</taxon>
    </lineage>
</organism>
<name>A0AAW9RG14_9HYPH</name>
<evidence type="ECO:0000259" key="1">
    <source>
        <dbReference type="Pfam" id="PF07045"/>
    </source>
</evidence>
<keyword evidence="3" id="KW-1185">Reference proteome</keyword>
<dbReference type="EMBL" id="JAZHOF010000005">
    <property type="protein sequence ID" value="MEJ8572684.1"/>
    <property type="molecule type" value="Genomic_DNA"/>
</dbReference>
<accession>A0AAW9RG14</accession>
<dbReference type="InterPro" id="IPR011008">
    <property type="entry name" value="Dimeric_a/b-barrel"/>
</dbReference>
<proteinExistence type="predicted"/>
<gene>
    <name evidence="2" type="ORF">V3328_14430</name>
</gene>
<dbReference type="Gene3D" id="3.30.70.100">
    <property type="match status" value="1"/>
</dbReference>
<evidence type="ECO:0000313" key="2">
    <source>
        <dbReference type="EMBL" id="MEJ8572684.1"/>
    </source>
</evidence>
<dbReference type="SUPFAM" id="SSF54909">
    <property type="entry name" value="Dimeric alpha+beta barrel"/>
    <property type="match status" value="1"/>
</dbReference>
<feature type="domain" description="DUF1330" evidence="1">
    <location>
        <begin position="3"/>
        <end position="95"/>
    </location>
</feature>
<dbReference type="InterPro" id="IPR010753">
    <property type="entry name" value="DUF1330"/>
</dbReference>
<sequence length="101" mass="11147">MAKGYWIAHVTVTDPEGYKRYQAANGAAFSKYQGRFLVRAGDSETKLGAFKSRHVVIEFPSYQDALDCYASPEYQHAIAERGESGEVDLVIVQGYDGPQPA</sequence>
<dbReference type="AlphaFoldDB" id="A0AAW9RG14"/>
<dbReference type="Pfam" id="PF07045">
    <property type="entry name" value="DUF1330"/>
    <property type="match status" value="1"/>
</dbReference>
<comment type="caution">
    <text evidence="2">The sequence shown here is derived from an EMBL/GenBank/DDBJ whole genome shotgun (WGS) entry which is preliminary data.</text>
</comment>
<dbReference type="PANTHER" id="PTHR41521:SF4">
    <property type="entry name" value="BLR0684 PROTEIN"/>
    <property type="match status" value="1"/>
</dbReference>
<dbReference type="Proteomes" id="UP001378188">
    <property type="component" value="Unassembled WGS sequence"/>
</dbReference>